<organism evidence="1 2">
    <name type="scientific">Sphingomonas carotinifaciens</name>
    <dbReference type="NCBI Taxonomy" id="1166323"/>
    <lineage>
        <taxon>Bacteria</taxon>
        <taxon>Pseudomonadati</taxon>
        <taxon>Pseudomonadota</taxon>
        <taxon>Alphaproteobacteria</taxon>
        <taxon>Sphingomonadales</taxon>
        <taxon>Sphingomonadaceae</taxon>
        <taxon>Sphingomonas</taxon>
    </lineage>
</organism>
<dbReference type="AlphaFoldDB" id="A0A6N8LMH4"/>
<dbReference type="Proteomes" id="UP000436801">
    <property type="component" value="Unassembled WGS sequence"/>
</dbReference>
<proteinExistence type="predicted"/>
<comment type="caution">
    <text evidence="1">The sequence shown here is derived from an EMBL/GenBank/DDBJ whole genome shotgun (WGS) entry which is preliminary data.</text>
</comment>
<gene>
    <name evidence="1" type="ORF">GQR91_00500</name>
</gene>
<sequence length="64" mass="6773">MPSLEILPIKLDRMADRAIPLGPAVSVGSATYVVDVMLTVDVAVPLSEPPTEMTDQVAAPDRPD</sequence>
<accession>A0A6N8LMH4</accession>
<reference evidence="1 2" key="1">
    <citation type="submission" date="2019-12" db="EMBL/GenBank/DDBJ databases">
        <authorList>
            <person name="Zheng J."/>
        </authorList>
    </citation>
    <scope>NUCLEOTIDE SEQUENCE [LARGE SCALE GENOMIC DNA]</scope>
    <source>
        <strain evidence="1 2">DSM 27347</strain>
    </source>
</reference>
<name>A0A6N8LMH4_9SPHN</name>
<dbReference type="EMBL" id="WSUT01000001">
    <property type="protein sequence ID" value="MWC42143.1"/>
    <property type="molecule type" value="Genomic_DNA"/>
</dbReference>
<protein>
    <submittedName>
        <fullName evidence="1">Uncharacterized protein</fullName>
    </submittedName>
</protein>
<evidence type="ECO:0000313" key="2">
    <source>
        <dbReference type="Proteomes" id="UP000436801"/>
    </source>
</evidence>
<evidence type="ECO:0000313" key="1">
    <source>
        <dbReference type="EMBL" id="MWC42143.1"/>
    </source>
</evidence>